<dbReference type="InterPro" id="IPR036527">
    <property type="entry name" value="SCP2_sterol-bd_dom_sf"/>
</dbReference>
<dbReference type="Gene3D" id="3.30.1050.10">
    <property type="entry name" value="SCP2 sterol-binding domain"/>
    <property type="match status" value="1"/>
</dbReference>
<name>A0ABQ4J0Q5_9ACTN</name>
<evidence type="ECO:0000256" key="1">
    <source>
        <dbReference type="SAM" id="MobiDB-lite"/>
    </source>
</evidence>
<reference evidence="3 4" key="1">
    <citation type="submission" date="2021-01" db="EMBL/GenBank/DDBJ databases">
        <title>Whole genome shotgun sequence of Verrucosispora lutea NBRC 106530.</title>
        <authorList>
            <person name="Komaki H."/>
            <person name="Tamura T."/>
        </authorList>
    </citation>
    <scope>NUCLEOTIDE SEQUENCE [LARGE SCALE GENOMIC DNA]</scope>
    <source>
        <strain evidence="3 4">NBRC 106530</strain>
    </source>
</reference>
<evidence type="ECO:0000259" key="2">
    <source>
        <dbReference type="Pfam" id="PF02036"/>
    </source>
</evidence>
<evidence type="ECO:0000313" key="4">
    <source>
        <dbReference type="Proteomes" id="UP000643165"/>
    </source>
</evidence>
<comment type="caution">
    <text evidence="3">The sequence shown here is derived from an EMBL/GenBank/DDBJ whole genome shotgun (WGS) entry which is preliminary data.</text>
</comment>
<dbReference type="SUPFAM" id="SSF55718">
    <property type="entry name" value="SCP-like"/>
    <property type="match status" value="1"/>
</dbReference>
<accession>A0ABQ4J0Q5</accession>
<feature type="region of interest" description="Disordered" evidence="1">
    <location>
        <begin position="128"/>
        <end position="147"/>
    </location>
</feature>
<dbReference type="Pfam" id="PF02036">
    <property type="entry name" value="SCP2"/>
    <property type="match status" value="1"/>
</dbReference>
<dbReference type="InterPro" id="IPR003033">
    <property type="entry name" value="SCP2_sterol-bd_dom"/>
</dbReference>
<sequence>MSEAVHAFFDGLVKGGGRMLRQVSGTVRFDLRYPDRVDHWTVSIDQGQITVAHGEAPDVDTVIYTDEELFLRMAYGEVKPVSAWLRNDFTADGEFRLVMLLERLFAPPPNAYHPREVADCRHSRTAAECRNPPRATAASATDDGEPR</sequence>
<protein>
    <recommendedName>
        <fullName evidence="2">SCP2 domain-containing protein</fullName>
    </recommendedName>
</protein>
<evidence type="ECO:0000313" key="3">
    <source>
        <dbReference type="EMBL" id="GIJ23687.1"/>
    </source>
</evidence>
<keyword evidence="4" id="KW-1185">Reference proteome</keyword>
<feature type="domain" description="SCP2" evidence="2">
    <location>
        <begin position="18"/>
        <end position="105"/>
    </location>
</feature>
<proteinExistence type="predicted"/>
<organism evidence="3 4">
    <name type="scientific">Micromonospora lutea</name>
    <dbReference type="NCBI Taxonomy" id="419825"/>
    <lineage>
        <taxon>Bacteria</taxon>
        <taxon>Bacillati</taxon>
        <taxon>Actinomycetota</taxon>
        <taxon>Actinomycetes</taxon>
        <taxon>Micromonosporales</taxon>
        <taxon>Micromonosporaceae</taxon>
        <taxon>Micromonospora</taxon>
    </lineage>
</organism>
<dbReference type="EMBL" id="BOPB01000026">
    <property type="protein sequence ID" value="GIJ23687.1"/>
    <property type="molecule type" value="Genomic_DNA"/>
</dbReference>
<dbReference type="Proteomes" id="UP000643165">
    <property type="component" value="Unassembled WGS sequence"/>
</dbReference>
<gene>
    <name evidence="3" type="ORF">Vlu01_43110</name>
</gene>
<dbReference type="RefSeq" id="WP_204002456.1">
    <property type="nucleotide sequence ID" value="NZ_BOPB01000026.1"/>
</dbReference>